<comment type="subcellular location">
    <subcellularLocation>
        <location evidence="1">Virion</location>
    </subcellularLocation>
</comment>
<dbReference type="InterPro" id="IPR007097">
    <property type="entry name" value="RNA-dir_pol_reovirus"/>
</dbReference>
<keyword evidence="11 13" id="KW-0693">Viral RNA replication</keyword>
<dbReference type="Gene3D" id="3.30.70.2480">
    <property type="match status" value="1"/>
</dbReference>
<evidence type="ECO:0000256" key="13">
    <source>
        <dbReference type="RuleBase" id="RU364050"/>
    </source>
</evidence>
<dbReference type="PROSITE" id="PS50523">
    <property type="entry name" value="RDRP_DSRNA_REO"/>
    <property type="match status" value="1"/>
</dbReference>
<dbReference type="Proteomes" id="UP000500822">
    <property type="component" value="Genome"/>
</dbReference>
<evidence type="ECO:0000256" key="3">
    <source>
        <dbReference type="ARBA" id="ARBA00012494"/>
    </source>
</evidence>
<dbReference type="Gene3D" id="1.10.357.80">
    <property type="match status" value="1"/>
</dbReference>
<keyword evidence="8 13" id="KW-0547">Nucleotide-binding</keyword>
<keyword evidence="9" id="KW-0946">Virion</keyword>
<protein>
    <recommendedName>
        <fullName evidence="4 13">RNA-directed RNA polymerase</fullName>
        <ecNumber evidence="3 13">2.7.7.48</ecNumber>
    </recommendedName>
</protein>
<dbReference type="SUPFAM" id="SSF56672">
    <property type="entry name" value="DNA/RNA polymerases"/>
    <property type="match status" value="1"/>
</dbReference>
<dbReference type="GO" id="GO:0006351">
    <property type="term" value="P:DNA-templated transcription"/>
    <property type="evidence" value="ECO:0007669"/>
    <property type="project" value="InterPro"/>
</dbReference>
<evidence type="ECO:0000256" key="12">
    <source>
        <dbReference type="ARBA" id="ARBA00048744"/>
    </source>
</evidence>
<dbReference type="EMBL" id="KX756624">
    <property type="protein sequence ID" value="APQ41753.1"/>
    <property type="molecule type" value="Genomic_RNA"/>
</dbReference>
<sequence length="1168" mass="133147">MDAADYLEWLSRSTVRNLAYTSLVYSNPKVAIVKINDENENFESVEQRQNSPSQIIEEISQIMKSNKTTDEKLETLLRMRYFSVYVDDKKDKRELVSQMLKKTINEIKTSNECDEMIKDATERIASQARKWKIKNGKSLRPYHHDQPISNFLKTNEFEVLKNEKDEYRWRSDTLEGTIPHYNHRTHTLISSLVFALQSRIHEYSGCKASAIKYLLVKIQERYEEGYLELLPNRKWSLSYSEIFNSKIRLYSAKVIHAASAMITLAHADPIDHVFLCQIISAFEIIPANAAKLLSSPMTLYIGIAQLKSNEVVSTSSAAEVSPTLNPNVQKLSDDQINEWNQEMDEYPLHESIMVKHMKKNIYNVNIESFYLIFNCFSATFHVGHRIDNQQDAIEDQVSVNYTSDVDREMYDQYYHMMKRMFRDEIAFYVDEMAKKFNSDVTAESLSALANSSNGFSKTVTFIDRQIKTTKKLLHLDDDLINNSEGLQNIGAILQNGIPMGTRNVPARQTRGIFILPWQVAAVQHTLAETMYKRAKKGAQNASFAEAYTAKAATLTYGLLAQATSRADQLILYTDVSQWDASQHNTEPYRSAWINAIDEAREIYHVNKSEEPTVLGMNVLDKMKEIQAALLNSKLSIESPGSQRPPKVITYHGVASGEKTTKIGNSYANVALINTILRKVELDLPSIRVTHIRVDGDDNVVTMYVDDNIAKVQSIIKEAYKRMNARVKALASYTGLEMAKRFIISGKIFERGAISIFTAERPYGTDLSAQATTGSLLYSASVNAYRGFGDKYLSFLEDVLVPPSASIRVTGRLRMLLSPVTLFATGPVSFEVTPFGLGGRMRLYSDNEKIMQLFKILTTSLSISVQPDEVKLYSQTKQFDVRVNKIQDSIRRAMNADAKIIIDVARDKEKQKTLGVPNVATTKNRSQIEKARKTLSFKEEKLSKVKDFYPEELFIEFIKNSKVEEFKSVEFTPIYMHNSERIRLLQQQLGVRISDRHLFSKPKNTLLDLVSKHSPIKISPDDLVKYSRKYNLTTLEGKKKFLIDLGLTGSELRYYLSSKLLMHDLLISKYDKLYETPGFGATQLTSIPLDLSAAETIFKCNVPMPHNYYEILMLILLYEYVHYVLFTGKRFTAVITVNSPKNAAKLTSRLMKMIDNLQLDVVSFSDVVY</sequence>
<evidence type="ECO:0000256" key="4">
    <source>
        <dbReference type="ARBA" id="ARBA00022412"/>
    </source>
</evidence>
<evidence type="ECO:0000256" key="5">
    <source>
        <dbReference type="ARBA" id="ARBA00022484"/>
    </source>
</evidence>
<reference evidence="15 16" key="1">
    <citation type="journal article" date="2016" name="Infect. Genet. Evol.">
        <title>Candidate new rotavirus species in Schreiber's bats, Serbia.</title>
        <authorList>
            <person name="Banyai K."/>
            <person name="Kemenesi G."/>
            <person name="Budinski I."/>
            <person name="Foldes F."/>
            <person name="Zana B."/>
            <person name="Marton S."/>
            <person name="Varga-Kugler R."/>
            <person name="Oldal M."/>
            <person name="Kurucz K."/>
            <person name="Jakab F."/>
        </authorList>
    </citation>
    <scope>NUCLEOTIDE SEQUENCE [LARGE SCALE GENOMIC DNA]</scope>
    <source>
        <strain evidence="15 16">BO4351/Ms/2014</strain>
    </source>
</reference>
<dbReference type="GO" id="GO:0019079">
    <property type="term" value="P:viral genome replication"/>
    <property type="evidence" value="ECO:0007669"/>
    <property type="project" value="InterPro"/>
</dbReference>
<dbReference type="RefSeq" id="YP_010086029.1">
    <property type="nucleotide sequence ID" value="NC_055268.1"/>
</dbReference>
<dbReference type="InterPro" id="IPR001795">
    <property type="entry name" value="RNA-dir_pol_luteovirus"/>
</dbReference>
<dbReference type="GO" id="GO:0000166">
    <property type="term" value="F:nucleotide binding"/>
    <property type="evidence" value="ECO:0007669"/>
    <property type="project" value="UniProtKB-KW"/>
</dbReference>
<evidence type="ECO:0000256" key="6">
    <source>
        <dbReference type="ARBA" id="ARBA00022679"/>
    </source>
</evidence>
<keyword evidence="7 13" id="KW-0548">Nucleotidyltransferase</keyword>
<feature type="domain" description="RdRp catalytic" evidence="14">
    <location>
        <begin position="554"/>
        <end position="747"/>
    </location>
</feature>
<dbReference type="GO" id="GO:0044423">
    <property type="term" value="C:virion component"/>
    <property type="evidence" value="ECO:0007669"/>
    <property type="project" value="UniProtKB-KW"/>
</dbReference>
<dbReference type="GO" id="GO:0003723">
    <property type="term" value="F:RNA binding"/>
    <property type="evidence" value="ECO:0007669"/>
    <property type="project" value="UniProtKB-KW"/>
</dbReference>
<evidence type="ECO:0000256" key="10">
    <source>
        <dbReference type="ARBA" id="ARBA00022884"/>
    </source>
</evidence>
<keyword evidence="16" id="KW-1185">Reference proteome</keyword>
<evidence type="ECO:0000256" key="8">
    <source>
        <dbReference type="ARBA" id="ARBA00022741"/>
    </source>
</evidence>
<gene>
    <name evidence="15" type="primary">VP1 Pol</name>
</gene>
<evidence type="ECO:0000256" key="7">
    <source>
        <dbReference type="ARBA" id="ARBA00022695"/>
    </source>
</evidence>
<dbReference type="GO" id="GO:0003968">
    <property type="term" value="F:RNA-directed RNA polymerase activity"/>
    <property type="evidence" value="ECO:0007669"/>
    <property type="project" value="UniProtKB-KW"/>
</dbReference>
<evidence type="ECO:0000259" key="14">
    <source>
        <dbReference type="PROSITE" id="PS50523"/>
    </source>
</evidence>
<dbReference type="KEGG" id="vg:65246819"/>
<dbReference type="Pfam" id="PF02123">
    <property type="entry name" value="RdRP_4"/>
    <property type="match status" value="1"/>
</dbReference>
<keyword evidence="10" id="KW-0694">RNA-binding</keyword>
<dbReference type="InterPro" id="IPR043502">
    <property type="entry name" value="DNA/RNA_pol_sf"/>
</dbReference>
<name>A0A1L6BXL2_9REOV</name>
<accession>A0A1L6BXL2</accession>
<comment type="similarity">
    <text evidence="2">Belongs to the reoviridae RNA-directed RNA polymerase family.</text>
</comment>
<keyword evidence="5 13" id="KW-0696">RNA-directed RNA polymerase</keyword>
<evidence type="ECO:0000313" key="15">
    <source>
        <dbReference type="EMBL" id="APQ41753.1"/>
    </source>
</evidence>
<dbReference type="GeneID" id="65246819"/>
<evidence type="ECO:0000256" key="2">
    <source>
        <dbReference type="ARBA" id="ARBA00009581"/>
    </source>
</evidence>
<keyword evidence="6 13" id="KW-0808">Transferase</keyword>
<evidence type="ECO:0000256" key="11">
    <source>
        <dbReference type="ARBA" id="ARBA00022953"/>
    </source>
</evidence>
<organism evidence="15 16">
    <name type="scientific">Rotavirus J</name>
    <dbReference type="NCBI Taxonomy" id="1929964"/>
    <lineage>
        <taxon>Viruses</taxon>
        <taxon>Riboviria</taxon>
        <taxon>Orthornavirae</taxon>
        <taxon>Duplornaviricota</taxon>
        <taxon>Resentoviricetes</taxon>
        <taxon>Reovirales</taxon>
        <taxon>Sedoreoviridae</taxon>
        <taxon>Rotavirus</taxon>
        <taxon>Rotavirus jotagastroenteritidis</taxon>
    </lineage>
</organism>
<dbReference type="EC" id="2.7.7.48" evidence="3 13"/>
<evidence type="ECO:0000313" key="16">
    <source>
        <dbReference type="Proteomes" id="UP000500822"/>
    </source>
</evidence>
<evidence type="ECO:0000256" key="1">
    <source>
        <dbReference type="ARBA" id="ARBA00004328"/>
    </source>
</evidence>
<comment type="catalytic activity">
    <reaction evidence="12 13">
        <text>RNA(n) + a ribonucleoside 5'-triphosphate = RNA(n+1) + diphosphate</text>
        <dbReference type="Rhea" id="RHEA:21248"/>
        <dbReference type="Rhea" id="RHEA-COMP:14527"/>
        <dbReference type="Rhea" id="RHEA-COMP:17342"/>
        <dbReference type="ChEBI" id="CHEBI:33019"/>
        <dbReference type="ChEBI" id="CHEBI:61557"/>
        <dbReference type="ChEBI" id="CHEBI:140395"/>
        <dbReference type="EC" id="2.7.7.48"/>
    </reaction>
</comment>
<evidence type="ECO:0000256" key="9">
    <source>
        <dbReference type="ARBA" id="ARBA00022844"/>
    </source>
</evidence>
<proteinExistence type="inferred from homology"/>